<evidence type="ECO:0000313" key="3">
    <source>
        <dbReference type="EMBL" id="AFZ81240.1"/>
    </source>
</evidence>
<dbReference type="Pfam" id="PF13181">
    <property type="entry name" value="TPR_8"/>
    <property type="match status" value="1"/>
</dbReference>
<feature type="region of interest" description="Disordered" evidence="2">
    <location>
        <begin position="67"/>
        <end position="94"/>
    </location>
</feature>
<dbReference type="VEuPathDB" id="PiroplasmaDB:BEWA_006490"/>
<dbReference type="Proteomes" id="UP000031512">
    <property type="component" value="Chromosome 3"/>
</dbReference>
<dbReference type="EMBL" id="CP001670">
    <property type="protein sequence ID" value="AFZ81240.1"/>
    <property type="molecule type" value="Genomic_DNA"/>
</dbReference>
<dbReference type="KEGG" id="beq:BEWA_006490"/>
<dbReference type="SMART" id="SM00028">
    <property type="entry name" value="TPR"/>
    <property type="match status" value="4"/>
</dbReference>
<organism evidence="3 4">
    <name type="scientific">Theileria equi strain WA</name>
    <dbReference type="NCBI Taxonomy" id="1537102"/>
    <lineage>
        <taxon>Eukaryota</taxon>
        <taxon>Sar</taxon>
        <taxon>Alveolata</taxon>
        <taxon>Apicomplexa</taxon>
        <taxon>Aconoidasida</taxon>
        <taxon>Piroplasmida</taxon>
        <taxon>Theileriidae</taxon>
        <taxon>Theileria</taxon>
    </lineage>
</organism>
<dbReference type="GO" id="GO:0000127">
    <property type="term" value="C:transcription factor TFIIIC complex"/>
    <property type="evidence" value="ECO:0007669"/>
    <property type="project" value="TreeGrafter"/>
</dbReference>
<proteinExistence type="predicted"/>
<dbReference type="OrthoDB" id="9991317at2759"/>
<dbReference type="GeneID" id="15806478"/>
<dbReference type="Gene3D" id="1.25.40.10">
    <property type="entry name" value="Tetratricopeptide repeat domain"/>
    <property type="match status" value="3"/>
</dbReference>
<dbReference type="InterPro" id="IPR019734">
    <property type="entry name" value="TPR_rpt"/>
</dbReference>
<dbReference type="RefSeq" id="XP_004830906.1">
    <property type="nucleotide sequence ID" value="XM_004830849.1"/>
</dbReference>
<keyword evidence="1" id="KW-0802">TPR repeat</keyword>
<gene>
    <name evidence="3" type="ORF">BEWA_006490</name>
</gene>
<dbReference type="GO" id="GO:0006383">
    <property type="term" value="P:transcription by RNA polymerase III"/>
    <property type="evidence" value="ECO:0007669"/>
    <property type="project" value="InterPro"/>
</dbReference>
<evidence type="ECO:0000256" key="2">
    <source>
        <dbReference type="SAM" id="MobiDB-lite"/>
    </source>
</evidence>
<feature type="repeat" description="TPR" evidence="1">
    <location>
        <begin position="204"/>
        <end position="237"/>
    </location>
</feature>
<evidence type="ECO:0000256" key="1">
    <source>
        <dbReference type="PROSITE-ProRule" id="PRU00339"/>
    </source>
</evidence>
<dbReference type="SUPFAM" id="SSF48452">
    <property type="entry name" value="TPR-like"/>
    <property type="match status" value="2"/>
</dbReference>
<dbReference type="STRING" id="1537102.L0B092"/>
<dbReference type="Pfam" id="PF13174">
    <property type="entry name" value="TPR_6"/>
    <property type="match status" value="1"/>
</dbReference>
<protein>
    <submittedName>
        <fullName evidence="3">Tetratricopeptide repeat domain-containing protein</fullName>
    </submittedName>
</protein>
<dbReference type="InterPro" id="IPR039340">
    <property type="entry name" value="Tfc4/TFIIIC-102/Sfc4"/>
</dbReference>
<dbReference type="PANTHER" id="PTHR23082">
    <property type="entry name" value="TRANSCRIPTION INITIATION FACTOR IIIC TFIIIC , POLYPEPTIDE 3-RELATED"/>
    <property type="match status" value="1"/>
</dbReference>
<dbReference type="AlphaFoldDB" id="L0B092"/>
<dbReference type="eggNOG" id="KOG2076">
    <property type="taxonomic scope" value="Eukaryota"/>
</dbReference>
<dbReference type="Pfam" id="PF14559">
    <property type="entry name" value="TPR_19"/>
    <property type="match status" value="1"/>
</dbReference>
<sequence>MSAEQVPFDILSDDYDPEECSDNSIDEEELNNFLMGDVLAGTEERGKRSKRLSYADRFKQRLLNKKRKKEKLEKGDAPVKKKKKRKSTVSQSSKLKPELEKLMQEATNFYLDKKFDEAVKLLKEIVRRAPGLHDPFHTLGLIYEEEYKDLVTATSYYLLAAHLVPTDIYLWHRIGEMSQNIGNIDQAIYCFKKCLKDAYGEINEEVYFSLAICYVEKKDYNNAIKKFTVLFQLHPEDILVTTELSKCFQAIGDLNSSLIVLTAYFKLTFDMKIVDTICDLQISLELYMDCYELLEFIAKSNNLQPKNLATDHLVYYVIASIYLDKDVKDELSVLWDTKISAKYIYIISVALSSKYIEEALKWFKKGFQLPYELSPETAIKMAKLVIQVEKNNEFAISILKKSLETHPDHSELLIALADVLADIGDVTQVEEVLSRLTIDDFDKLRDIPQPIDQDERKETLFSLYDTIDSLLHKILSKPASRAYPCLLSKNEPLDAECKTRAHEWVDTFIRIIKDCEMDTKRAMHKLNDVKVMKQTIQTREDPVVNESSIFVTSESGRKGTSKNYSFLKIKKELGLQSAEDILGWDRYEDLIISACILMSILRRFHESFEILELISNGKKRYKSNIDHSERKRLIKTIDDLSFKMSSFGGLFKIAIGYARNEFLKDPTDGNLQCYSRILGTGKLAHAALFPLSSSNEKDVLLENRAWITRQLLQKPNNFELLMLAGHFCTISGNWTYAIDEYTRAVLQRPNDSVAALCLAVSYFNSAARKFTVDVNKAIVLGMTFLQKYATLRKASGKRLSQSCQAVFLAENCYNIARGFHMINMLHLAVPLYESCINTIKDMDSKPSMDVKVQCPCIICDYCRRKNPSLPHSATGFSTNSFIWSHGKEQIVKCAAYNLFLIYTQQNSLTQANHISSQYIVWN</sequence>
<reference evidence="3 4" key="1">
    <citation type="journal article" date="2012" name="BMC Genomics">
        <title>Comparative genomic analysis and phylogenetic position of Theileria equi.</title>
        <authorList>
            <person name="Kappmeyer L.S."/>
            <person name="Thiagarajan M."/>
            <person name="Herndon D.R."/>
            <person name="Ramsay J.D."/>
            <person name="Caler E."/>
            <person name="Djikeng A."/>
            <person name="Gillespie J.J."/>
            <person name="Lau A.O."/>
            <person name="Roalson E.H."/>
            <person name="Silva J.C."/>
            <person name="Silva M.G."/>
            <person name="Suarez C.E."/>
            <person name="Ueti M.W."/>
            <person name="Nene V.M."/>
            <person name="Mealey R.H."/>
            <person name="Knowles D.P."/>
            <person name="Brayton K.A."/>
        </authorList>
    </citation>
    <scope>NUCLEOTIDE SEQUENCE [LARGE SCALE GENOMIC DNA]</scope>
    <source>
        <strain evidence="3 4">WA</strain>
    </source>
</reference>
<keyword evidence="4" id="KW-1185">Reference proteome</keyword>
<name>L0B092_THEEQ</name>
<feature type="compositionally biased region" description="Acidic residues" evidence="2">
    <location>
        <begin position="11"/>
        <end position="22"/>
    </location>
</feature>
<dbReference type="PROSITE" id="PS50005">
    <property type="entry name" value="TPR"/>
    <property type="match status" value="1"/>
</dbReference>
<accession>L0B092</accession>
<dbReference type="InterPro" id="IPR011990">
    <property type="entry name" value="TPR-like_helical_dom_sf"/>
</dbReference>
<evidence type="ECO:0000313" key="4">
    <source>
        <dbReference type="Proteomes" id="UP000031512"/>
    </source>
</evidence>
<dbReference type="PANTHER" id="PTHR23082:SF0">
    <property type="entry name" value="GENERAL TRANSCRIPTION FACTOR 3C POLYPEPTIDE 3"/>
    <property type="match status" value="1"/>
</dbReference>
<feature type="region of interest" description="Disordered" evidence="2">
    <location>
        <begin position="1"/>
        <end position="22"/>
    </location>
</feature>
<feature type="compositionally biased region" description="Basic and acidic residues" evidence="2">
    <location>
        <begin position="70"/>
        <end position="79"/>
    </location>
</feature>